<keyword evidence="1" id="KW-1133">Transmembrane helix</keyword>
<accession>A0A6J5T3U4</accession>
<keyword evidence="1" id="KW-0472">Membrane</keyword>
<dbReference type="EMBL" id="LR797244">
    <property type="protein sequence ID" value="CAB4195225.1"/>
    <property type="molecule type" value="Genomic_DNA"/>
</dbReference>
<evidence type="ECO:0000256" key="1">
    <source>
        <dbReference type="SAM" id="Phobius"/>
    </source>
</evidence>
<name>A0A6J5T3U4_9CAUD</name>
<feature type="transmembrane region" description="Helical" evidence="1">
    <location>
        <begin position="74"/>
        <end position="90"/>
    </location>
</feature>
<evidence type="ECO:0000313" key="3">
    <source>
        <dbReference type="EMBL" id="CAB4195225.1"/>
    </source>
</evidence>
<gene>
    <name evidence="3" type="ORF">UFOVP1293_18</name>
    <name evidence="4" type="ORF">UFOVP1644_36</name>
    <name evidence="2" type="ORF">UFOVP860_93</name>
</gene>
<evidence type="ECO:0000313" key="2">
    <source>
        <dbReference type="EMBL" id="CAB4168050.1"/>
    </source>
</evidence>
<feature type="transmembrane region" description="Helical" evidence="1">
    <location>
        <begin position="45"/>
        <end position="68"/>
    </location>
</feature>
<dbReference type="EMBL" id="LR796812">
    <property type="protein sequence ID" value="CAB4168050.1"/>
    <property type="molecule type" value="Genomic_DNA"/>
</dbReference>
<keyword evidence="1" id="KW-0812">Transmembrane</keyword>
<feature type="transmembrane region" description="Helical" evidence="1">
    <location>
        <begin position="20"/>
        <end position="38"/>
    </location>
</feature>
<organism evidence="4">
    <name type="scientific">uncultured Caudovirales phage</name>
    <dbReference type="NCBI Taxonomy" id="2100421"/>
    <lineage>
        <taxon>Viruses</taxon>
        <taxon>Duplodnaviria</taxon>
        <taxon>Heunggongvirae</taxon>
        <taxon>Uroviricota</taxon>
        <taxon>Caudoviricetes</taxon>
        <taxon>Peduoviridae</taxon>
        <taxon>Maltschvirus</taxon>
        <taxon>Maltschvirus maltsch</taxon>
    </lineage>
</organism>
<sequence length="131" mass="13851">MDPSTLGPLDWFAVPANGQGLMLALIAALCMSVATLLYRTSGLLSVLIGVVTAALLTSIAIPIMASYFHLSWPWWPVIGLFNGVASLRVVRTIDAFAERLEQRLPDAGADRVTALVRGGAPVESPNDPGAH</sequence>
<evidence type="ECO:0000313" key="4">
    <source>
        <dbReference type="EMBL" id="CAB4222445.1"/>
    </source>
</evidence>
<reference evidence="4" key="1">
    <citation type="submission" date="2020-05" db="EMBL/GenBank/DDBJ databases">
        <authorList>
            <person name="Chiriac C."/>
            <person name="Salcher M."/>
            <person name="Ghai R."/>
            <person name="Kavagutti S V."/>
        </authorList>
    </citation>
    <scope>NUCLEOTIDE SEQUENCE</scope>
</reference>
<protein>
    <submittedName>
        <fullName evidence="4">Uncharacterized protein</fullName>
    </submittedName>
</protein>
<proteinExistence type="predicted"/>
<dbReference type="EMBL" id="LR797513">
    <property type="protein sequence ID" value="CAB4222445.1"/>
    <property type="molecule type" value="Genomic_DNA"/>
</dbReference>